<dbReference type="EMBL" id="BA000012">
    <property type="protein sequence ID" value="BAB52587.1"/>
    <property type="molecule type" value="Genomic_DNA"/>
</dbReference>
<dbReference type="KEGG" id="mlo:mll6264"/>
<name>Q989V7_RHILO</name>
<accession>Q989V7</accession>
<organism evidence="2 3">
    <name type="scientific">Mesorhizobium japonicum (strain LMG 29417 / CECT 9101 / MAFF 303099)</name>
    <name type="common">Mesorhizobium loti (strain MAFF 303099)</name>
    <dbReference type="NCBI Taxonomy" id="266835"/>
    <lineage>
        <taxon>Bacteria</taxon>
        <taxon>Pseudomonadati</taxon>
        <taxon>Pseudomonadota</taxon>
        <taxon>Alphaproteobacteria</taxon>
        <taxon>Hyphomicrobiales</taxon>
        <taxon>Phyllobacteriaceae</taxon>
        <taxon>Mesorhizobium</taxon>
    </lineage>
</organism>
<evidence type="ECO:0000313" key="3">
    <source>
        <dbReference type="Proteomes" id="UP000000552"/>
    </source>
</evidence>
<dbReference type="HOGENOM" id="CLU_049415_0_0_5"/>
<dbReference type="AlphaFoldDB" id="Q989V7"/>
<dbReference type="PATRIC" id="fig|266835.9.peg.4977"/>
<evidence type="ECO:0000259" key="1">
    <source>
        <dbReference type="Pfam" id="PF18536"/>
    </source>
</evidence>
<gene>
    <name evidence="2" type="ordered locus">mll6264</name>
</gene>
<dbReference type="Pfam" id="PF18536">
    <property type="entry name" value="DUF5623"/>
    <property type="match status" value="1"/>
</dbReference>
<reference evidence="2 3" key="1">
    <citation type="journal article" date="2000" name="DNA Res.">
        <title>Complete genome structure of the nitrogen-fixing symbiotic bacterium Mesorhizobium loti.</title>
        <authorList>
            <person name="Kaneko T."/>
            <person name="Nakamura Y."/>
            <person name="Sato S."/>
            <person name="Asamizu E."/>
            <person name="Kato T."/>
            <person name="Sasamoto S."/>
            <person name="Watanabe A."/>
            <person name="Idesawa K."/>
            <person name="Ishikawa A."/>
            <person name="Kawashima K."/>
            <person name="Kimura T."/>
            <person name="Kishida Y."/>
            <person name="Kiyokawa C."/>
            <person name="Kohara M."/>
            <person name="Matsumoto M."/>
            <person name="Matsuno A."/>
            <person name="Mochizuki Y."/>
            <person name="Nakayama S."/>
            <person name="Nakazaki N."/>
            <person name="Shimpo S."/>
            <person name="Sugimoto M."/>
            <person name="Takeuchi C."/>
            <person name="Yamada M."/>
            <person name="Tabata S."/>
        </authorList>
    </citation>
    <scope>NUCLEOTIDE SEQUENCE [LARGE SCALE GENOMIC DNA]</scope>
    <source>
        <strain evidence="3">LMG 29417 / CECT 9101 / MAFF 303099</strain>
    </source>
</reference>
<evidence type="ECO:0000313" key="2">
    <source>
        <dbReference type="EMBL" id="BAB52587.1"/>
    </source>
</evidence>
<dbReference type="Proteomes" id="UP000000552">
    <property type="component" value="Chromosome"/>
</dbReference>
<dbReference type="Gene3D" id="1.20.1260.40">
    <property type="match status" value="1"/>
</dbReference>
<dbReference type="InterPro" id="IPR040531">
    <property type="entry name" value="DUF5623"/>
</dbReference>
<protein>
    <submittedName>
        <fullName evidence="2">Mll6264 protein</fullName>
    </submittedName>
</protein>
<feature type="domain" description="DUF5623" evidence="1">
    <location>
        <begin position="398"/>
        <end position="510"/>
    </location>
</feature>
<dbReference type="eggNOG" id="ENOG5031NGQ">
    <property type="taxonomic scope" value="Bacteria"/>
</dbReference>
<proteinExistence type="predicted"/>
<sequence>MATSTEPRQVRLSLDMLLNRGSGSNPSPEKKSVVFYDSVLWQERAARRCEAVDSTADADPPVHVMFGLARWLTGDTSLRARRTGMSKTDVQPSSIEGIKRLAKAISKRDSISHNKALDTASQASGFGNFQHARRSLTAYSAESAPARHAVYISTFWRDGQTRTSGRETIRVFLTMPLDELIKPSQYRYAHKLGRFRRHASDHVIDEYRPDSANAALARTCGAARVLQFMDITGLRPSKARVEPRGGYSARLTGHDHGSVWYDPVAKHHVGADEPYAASVASKIAERNTWARQHNWSLAKPEWAGMYYPEGSSELYLYADASKGYSLDGLLKVLAKAPSPIVPENCARVATDDHAPFVTPGEKAEAEAKLARDVQRKAPSPRGPKTTVEYRLPLSGKRRRRPKAAMPVDAHVRIGTLLKGVLTDTRARAGVYKRVDAVRSELDDWVQCEHDRQAMSDAVFFDLYYGEHSAGGTSKAGEQHIENLRLAQSVLMQHYPDCAPLRELVGKIDLAVRSLEKLR</sequence>